<feature type="domain" description="Hemocyanin N-terminal" evidence="4">
    <location>
        <begin position="6"/>
        <end position="126"/>
    </location>
</feature>
<keyword evidence="6" id="KW-1185">Reference proteome</keyword>
<sequence>MTQEELQRQKFLLDILHRVQQPLQQIDLIRLDRGLIEDDQHYHGGIDAEMKRIIELDRQRRLLDQHQIYSIRDEQHVRQLRGLYRLLVRSDWPTLQRNLVYLRRNINPALLVNVLSLVIRDRADTQSLIMPAIQEVLPQQYVDEQVVQRVQHIGQQQSVQPNLLDVIGMGQTTRVVDPVMRLMDRTQLWMPWRQLRMQMALRRAAQQGRLGMSGVSGVGTGIGSGSVVVLPMDTKEQGMSLLTEDIGMRNFVQGLVNELALREKVGHTQGISTNNDDDEQQQLERLGQLIRQNGGRLDIGQQGKQLFRSGNGIHTDDYETELRDQLRQLRVGNGIGLGMGMDNEELSTTDVNNKRLLRVNRRRLQQDEDVENQNQRIGGQLDNERERFLRVLRRDNDEDEDEMKMQMRGGRIGLERNIGQGIGMGINRRRDLPTVDVNSDRLLRVGRRRQNMLEQQQGNGIMGIVRGDRFSEGRRVGEQKQKDQKSILGDWIDLDVMQGMTQQQQQQQQGKLNVRGQKYGDVKQRREQKVEQQHGGIMGNRMNQQENIRQQQERQQLGMYNNDDLERFSNNDDRLLYINRRRLQQQQEQEQQQEQQHMPRRVGTIGEGRRVGATPLEDEDIMQLIRRDNRLNNLSDDEIIQMLQRNRQTRRMQEQKRQQSSDEEDEDERDRSSIQQGRRMRRSLNIVQDQQHQQQQVINSRRNEILLHTIQQLVARLNQERISLGQNVNDLQLNGNLNVQRLNNPRLINNIDERFALRLNDMRLDSIRNRALLEQINDIERRLNLVIDQLVRREVDVTGRLGQLTKQREMDRVIGDVLLGRLGQVGILDIIRELLQNDMQQVGQQEDRLGLGVSLNDPVVQHILRRIVAIVDQQREQQLGSYQREDLRMDGVTINDVRMDKLRTRIDNIDMDLSNLLEQDQEEQQRVIIGRQRRLNNKAFNIEMDITSQRPQPVVIRMLLGPRTDALGRELTLDERRNNFVVLDTITTQLQTGRNRILRRSNDISWTTRDATPATEIYRRVMMALNGQTANKENIELIGENGRFPQRLLLPRGRPEGLPMQLLVIVSPVDEHEQRMGRIGGDVAGVLTGRIGTGIDGGIGISSVNQDNRPLGYPLDRPIENERVLLDLPNVSVQDVVIIEDN</sequence>
<dbReference type="InterPro" id="IPR008922">
    <property type="entry name" value="Di-copper_centre_dom_sf"/>
</dbReference>
<feature type="region of interest" description="Disordered" evidence="2">
    <location>
        <begin position="584"/>
        <end position="615"/>
    </location>
</feature>
<keyword evidence="1" id="KW-0758">Storage protein</keyword>
<proteinExistence type="predicted"/>
<reference evidence="7" key="1">
    <citation type="submission" date="2025-08" db="UniProtKB">
        <authorList>
            <consortium name="RefSeq"/>
        </authorList>
    </citation>
    <scope>IDENTIFICATION</scope>
    <source>
        <strain evidence="7">11010-0011.00</strain>
        <tissue evidence="7">Whole body</tissue>
    </source>
</reference>
<feature type="compositionally biased region" description="Basic and acidic residues" evidence="2">
    <location>
        <begin position="651"/>
        <end position="660"/>
    </location>
</feature>
<dbReference type="InterPro" id="IPR013788">
    <property type="entry name" value="Hemocyanin/hexamerin"/>
</dbReference>
<dbReference type="GO" id="GO:0005615">
    <property type="term" value="C:extracellular space"/>
    <property type="evidence" value="ECO:0007669"/>
    <property type="project" value="UniProtKB-ARBA"/>
</dbReference>
<dbReference type="InterPro" id="IPR005203">
    <property type="entry name" value="Hemocyanin_C"/>
</dbReference>
<dbReference type="RefSeq" id="XP_030372053.1">
    <property type="nucleotide sequence ID" value="XM_030516193.1"/>
</dbReference>
<dbReference type="GeneID" id="115622290"/>
<dbReference type="CTD" id="2203"/>
<evidence type="ECO:0000256" key="2">
    <source>
        <dbReference type="SAM" id="MobiDB-lite"/>
    </source>
</evidence>
<evidence type="ECO:0000313" key="7">
    <source>
        <dbReference type="RefSeq" id="XP_030372053.1"/>
    </source>
</evidence>
<dbReference type="InterPro" id="IPR000896">
    <property type="entry name" value="Hemocyanin/hexamerin_mid_dom"/>
</dbReference>
<dbReference type="Proteomes" id="UP000504634">
    <property type="component" value="Unplaced"/>
</dbReference>
<dbReference type="InterPro" id="IPR036697">
    <property type="entry name" value="Hemocyanin_N_sf"/>
</dbReference>
<accession>A0A6J2TAB7</accession>
<dbReference type="PANTHER" id="PTHR11511:SF5">
    <property type="entry name" value="FAT-BODY PROTEIN 1-RELATED"/>
    <property type="match status" value="1"/>
</dbReference>
<dbReference type="GO" id="GO:0097009">
    <property type="term" value="P:energy homeostasis"/>
    <property type="evidence" value="ECO:0007669"/>
    <property type="project" value="UniProtKB-ARBA"/>
</dbReference>
<evidence type="ECO:0000259" key="5">
    <source>
        <dbReference type="Pfam" id="PF03723"/>
    </source>
</evidence>
<dbReference type="Gene3D" id="1.20.1370.10">
    <property type="entry name" value="Hemocyanin, N-terminal domain"/>
    <property type="match status" value="1"/>
</dbReference>
<dbReference type="AlphaFoldDB" id="A0A6J2TAB7"/>
<dbReference type="InterPro" id="IPR014756">
    <property type="entry name" value="Ig_E-set"/>
</dbReference>
<dbReference type="GO" id="GO:0045735">
    <property type="term" value="F:nutrient reservoir activity"/>
    <property type="evidence" value="ECO:0007669"/>
    <property type="project" value="UniProtKB-KW"/>
</dbReference>
<dbReference type="PANTHER" id="PTHR11511">
    <property type="entry name" value="LARVAL STORAGE PROTEIN/PHENOLOXIDASE"/>
    <property type="match status" value="1"/>
</dbReference>
<dbReference type="SUPFAM" id="SSF48050">
    <property type="entry name" value="Hemocyanin, N-terminal domain"/>
    <property type="match status" value="1"/>
</dbReference>
<evidence type="ECO:0000256" key="1">
    <source>
        <dbReference type="ARBA" id="ARBA00022761"/>
    </source>
</evidence>
<feature type="domain" description="Hemocyanin C-terminal" evidence="5">
    <location>
        <begin position="882"/>
        <end position="1139"/>
    </location>
</feature>
<dbReference type="SUPFAM" id="SSF81296">
    <property type="entry name" value="E set domains"/>
    <property type="match status" value="1"/>
</dbReference>
<feature type="compositionally biased region" description="Low complexity" evidence="2">
    <location>
        <begin position="584"/>
        <end position="596"/>
    </location>
</feature>
<dbReference type="SUPFAM" id="SSF48056">
    <property type="entry name" value="Di-copper centre-containing domain"/>
    <property type="match status" value="1"/>
</dbReference>
<dbReference type="Gene3D" id="2.60.40.1520">
    <property type="entry name" value="Hemocyanin, C-terminal domain"/>
    <property type="match status" value="1"/>
</dbReference>
<gene>
    <name evidence="7" type="primary">LOC115622290</name>
</gene>
<organism evidence="6 7">
    <name type="scientific">Drosophila lebanonensis</name>
    <name type="common">Fruit fly</name>
    <name type="synonym">Scaptodrosophila lebanonensis</name>
    <dbReference type="NCBI Taxonomy" id="7225"/>
    <lineage>
        <taxon>Eukaryota</taxon>
        <taxon>Metazoa</taxon>
        <taxon>Ecdysozoa</taxon>
        <taxon>Arthropoda</taxon>
        <taxon>Hexapoda</taxon>
        <taxon>Insecta</taxon>
        <taxon>Pterygota</taxon>
        <taxon>Neoptera</taxon>
        <taxon>Endopterygota</taxon>
        <taxon>Diptera</taxon>
        <taxon>Brachycera</taxon>
        <taxon>Muscomorpha</taxon>
        <taxon>Ephydroidea</taxon>
        <taxon>Drosophilidae</taxon>
        <taxon>Scaptodrosophila</taxon>
    </lineage>
</organism>
<protein>
    <submittedName>
        <fullName evidence="7">Fat-body protein 1</fullName>
    </submittedName>
</protein>
<evidence type="ECO:0000313" key="6">
    <source>
        <dbReference type="Proteomes" id="UP000504634"/>
    </source>
</evidence>
<dbReference type="Gene3D" id="1.10.1280.10">
    <property type="entry name" value="Di-copper center containing domain from catechol oxidase"/>
    <property type="match status" value="1"/>
</dbReference>
<dbReference type="InterPro" id="IPR005204">
    <property type="entry name" value="Hemocyanin_N"/>
</dbReference>
<evidence type="ECO:0000259" key="3">
    <source>
        <dbReference type="Pfam" id="PF00372"/>
    </source>
</evidence>
<dbReference type="OrthoDB" id="7419495at2759"/>
<dbReference type="Pfam" id="PF03722">
    <property type="entry name" value="Hemocyanin_N"/>
    <property type="match status" value="1"/>
</dbReference>
<dbReference type="InterPro" id="IPR037020">
    <property type="entry name" value="Hemocyanin_C_sf"/>
</dbReference>
<evidence type="ECO:0000259" key="4">
    <source>
        <dbReference type="Pfam" id="PF03722"/>
    </source>
</evidence>
<dbReference type="Pfam" id="PF00372">
    <property type="entry name" value="Hemocyanin_M"/>
    <property type="match status" value="1"/>
</dbReference>
<feature type="region of interest" description="Disordered" evidence="2">
    <location>
        <begin position="644"/>
        <end position="679"/>
    </location>
</feature>
<name>A0A6J2TAB7_DROLE</name>
<feature type="domain" description="Hemocyanin middle" evidence="3">
    <location>
        <begin position="691"/>
        <end position="811"/>
    </location>
</feature>
<dbReference type="Pfam" id="PF03723">
    <property type="entry name" value="Hemocyanin_C"/>
    <property type="match status" value="1"/>
</dbReference>